<evidence type="ECO:0000313" key="4">
    <source>
        <dbReference type="Proteomes" id="UP000263098"/>
    </source>
</evidence>
<dbReference type="GO" id="GO:0005829">
    <property type="term" value="C:cytosol"/>
    <property type="evidence" value="ECO:0007669"/>
    <property type="project" value="TreeGrafter"/>
</dbReference>
<dbReference type="SUPFAM" id="SSF53756">
    <property type="entry name" value="UDP-Glycosyltransferase/glycogen phosphorylase"/>
    <property type="match status" value="1"/>
</dbReference>
<accession>A0A3D2SBH0</accession>
<name>A0A3D2SBH0_9BACE</name>
<dbReference type="PANTHER" id="PTHR30160">
    <property type="entry name" value="TETRAACYLDISACCHARIDE 4'-KINASE-RELATED"/>
    <property type="match status" value="1"/>
</dbReference>
<evidence type="ECO:0000256" key="1">
    <source>
        <dbReference type="ARBA" id="ARBA00022676"/>
    </source>
</evidence>
<gene>
    <name evidence="3" type="ORF">DHW31_02330</name>
</gene>
<sequence>MRPIELVNCVRRKTLCLLTGSITSGISCVDSIDRKCIKKVLIVRPNHRLGNQLLISPLIQEVHRMFPDSKIDLFVKGPLCRVLFHNDEAVDDIMTLPRKHFNDFFCYVAGWYKVRSKKYDLVINVVSTSSSGRIATKVARSTYKIFGDEADVNVLINLPYKKHIAVKPIYNLRTYFSALGYDEMTKELPLLKIQLSDAELLAGKEVLRKYIADDKKETIALFTFATGAKCYQQEWWQQFLQELKHRFDNYNIIEILPAENVSQIGFSVPAYYSKDLREIASVLANVRLFIGADSGMMHLAVAAGVTTVGLFSITKMDVYAPYGNLNKGIDTTRVTMDQLMDEINASLPQLN</sequence>
<dbReference type="PROSITE" id="PS51257">
    <property type="entry name" value="PROKAR_LIPOPROTEIN"/>
    <property type="match status" value="1"/>
</dbReference>
<organism evidence="3 4">
    <name type="scientific">Bacteroides graminisolvens</name>
    <dbReference type="NCBI Taxonomy" id="477666"/>
    <lineage>
        <taxon>Bacteria</taxon>
        <taxon>Pseudomonadati</taxon>
        <taxon>Bacteroidota</taxon>
        <taxon>Bacteroidia</taxon>
        <taxon>Bacteroidales</taxon>
        <taxon>Bacteroidaceae</taxon>
        <taxon>Bacteroides</taxon>
    </lineage>
</organism>
<keyword evidence="2 3" id="KW-0808">Transferase</keyword>
<reference evidence="3 4" key="1">
    <citation type="journal article" date="2018" name="Nat. Biotechnol.">
        <title>A standardized bacterial taxonomy based on genome phylogeny substantially revises the tree of life.</title>
        <authorList>
            <person name="Parks D.H."/>
            <person name="Chuvochina M."/>
            <person name="Waite D.W."/>
            <person name="Rinke C."/>
            <person name="Skarshewski A."/>
            <person name="Chaumeil P.A."/>
            <person name="Hugenholtz P."/>
        </authorList>
    </citation>
    <scope>NUCLEOTIDE SEQUENCE [LARGE SCALE GENOMIC DNA]</scope>
    <source>
        <strain evidence="3">UBA9667</strain>
    </source>
</reference>
<dbReference type="GO" id="GO:0009244">
    <property type="term" value="P:lipopolysaccharide core region biosynthetic process"/>
    <property type="evidence" value="ECO:0007669"/>
    <property type="project" value="TreeGrafter"/>
</dbReference>
<dbReference type="Pfam" id="PF01075">
    <property type="entry name" value="Glyco_transf_9"/>
    <property type="match status" value="1"/>
</dbReference>
<dbReference type="AlphaFoldDB" id="A0A3D2SBH0"/>
<comment type="caution">
    <text evidence="3">The sequence shown here is derived from an EMBL/GenBank/DDBJ whole genome shotgun (WGS) entry which is preliminary data.</text>
</comment>
<dbReference type="InterPro" id="IPR051199">
    <property type="entry name" value="LPS_LOS_Heptosyltrfase"/>
</dbReference>
<evidence type="ECO:0000256" key="2">
    <source>
        <dbReference type="ARBA" id="ARBA00022679"/>
    </source>
</evidence>
<dbReference type="CDD" id="cd03789">
    <property type="entry name" value="GT9_LPS_heptosyltransferase"/>
    <property type="match status" value="1"/>
</dbReference>
<evidence type="ECO:0000313" key="3">
    <source>
        <dbReference type="EMBL" id="HCK23612.1"/>
    </source>
</evidence>
<dbReference type="InterPro" id="IPR002201">
    <property type="entry name" value="Glyco_trans_9"/>
</dbReference>
<dbReference type="Gene3D" id="3.40.50.2000">
    <property type="entry name" value="Glycogen Phosphorylase B"/>
    <property type="match status" value="2"/>
</dbReference>
<dbReference type="GO" id="GO:0008713">
    <property type="term" value="F:ADP-heptose-lipopolysaccharide heptosyltransferase activity"/>
    <property type="evidence" value="ECO:0007669"/>
    <property type="project" value="TreeGrafter"/>
</dbReference>
<proteinExistence type="predicted"/>
<protein>
    <submittedName>
        <fullName evidence="3">ADP-heptose--LPS heptosyltransferase</fullName>
    </submittedName>
</protein>
<dbReference type="Proteomes" id="UP000263098">
    <property type="component" value="Unassembled WGS sequence"/>
</dbReference>
<keyword evidence="1" id="KW-0328">Glycosyltransferase</keyword>
<dbReference type="EMBL" id="DPVG01000082">
    <property type="protein sequence ID" value="HCK23612.1"/>
    <property type="molecule type" value="Genomic_DNA"/>
</dbReference>